<reference evidence="2 3" key="1">
    <citation type="submission" date="2023-01" db="EMBL/GenBank/DDBJ databases">
        <title>Psychrosphaera sp. nov., isolated from marine algae.</title>
        <authorList>
            <person name="Bayburt H."/>
            <person name="Choi B.J."/>
            <person name="Kim J.M."/>
            <person name="Choi D.G."/>
            <person name="Jeon C.O."/>
        </authorList>
    </citation>
    <scope>NUCLEOTIDE SEQUENCE [LARGE SCALE GENOMIC DNA]</scope>
    <source>
        <strain evidence="2 3">G1-22</strain>
    </source>
</reference>
<comment type="caution">
    <text evidence="2">The sequence shown here is derived from an EMBL/GenBank/DDBJ whole genome shotgun (WGS) entry which is preliminary data.</text>
</comment>
<feature type="chain" id="PRO_5045053735" description="Orphan protein" evidence="1">
    <location>
        <begin position="20"/>
        <end position="167"/>
    </location>
</feature>
<evidence type="ECO:0000256" key="1">
    <source>
        <dbReference type="SAM" id="SignalP"/>
    </source>
</evidence>
<feature type="signal peptide" evidence="1">
    <location>
        <begin position="1"/>
        <end position="19"/>
    </location>
</feature>
<accession>A0ABT5FGF5</accession>
<gene>
    <name evidence="2" type="ORF">PN838_16570</name>
</gene>
<dbReference type="RefSeq" id="WP_215964644.1">
    <property type="nucleotide sequence ID" value="NZ_JAQOMS010000002.1"/>
</dbReference>
<organism evidence="2 3">
    <name type="scientific">Psychrosphaera algicola</name>
    <dbReference type="NCBI Taxonomy" id="3023714"/>
    <lineage>
        <taxon>Bacteria</taxon>
        <taxon>Pseudomonadati</taxon>
        <taxon>Pseudomonadota</taxon>
        <taxon>Gammaproteobacteria</taxon>
        <taxon>Alteromonadales</taxon>
        <taxon>Pseudoalteromonadaceae</taxon>
        <taxon>Psychrosphaera</taxon>
    </lineage>
</organism>
<dbReference type="EMBL" id="JAQOMS010000002">
    <property type="protein sequence ID" value="MDC2890083.1"/>
    <property type="molecule type" value="Genomic_DNA"/>
</dbReference>
<keyword evidence="3" id="KW-1185">Reference proteome</keyword>
<protein>
    <recommendedName>
        <fullName evidence="4">Orphan protein</fullName>
    </recommendedName>
</protein>
<keyword evidence="1" id="KW-0732">Signal</keyword>
<evidence type="ECO:0008006" key="4">
    <source>
        <dbReference type="Google" id="ProtNLM"/>
    </source>
</evidence>
<proteinExistence type="predicted"/>
<sequence length="167" mass="18954">MRILIFIVSLIYTMNLADASQQALLRVQWQQLELQKHTLDKNQKLSRVQALTAQIQSNNLNATHVSQLYNDVFETGTANDAELAFMKWSMLSQLGFDSSAFRLVYLNQNNHNQVALLFNSSDGARILLRDQVLDKAEFNEHLNLQHLSVVSVIDPASVHFSRAGTRI</sequence>
<evidence type="ECO:0000313" key="3">
    <source>
        <dbReference type="Proteomes" id="UP001528411"/>
    </source>
</evidence>
<evidence type="ECO:0000313" key="2">
    <source>
        <dbReference type="EMBL" id="MDC2890083.1"/>
    </source>
</evidence>
<name>A0ABT5FGF5_9GAMM</name>
<dbReference type="Proteomes" id="UP001528411">
    <property type="component" value="Unassembled WGS sequence"/>
</dbReference>